<dbReference type="PROSITE" id="PS50072">
    <property type="entry name" value="CSA_PPIASE_2"/>
    <property type="match status" value="1"/>
</dbReference>
<keyword evidence="1" id="KW-0732">Signal</keyword>
<gene>
    <name evidence="3" type="ORF">M0G41_15065</name>
</gene>
<feature type="domain" description="PPIase cyclophilin-type" evidence="2">
    <location>
        <begin position="28"/>
        <end position="188"/>
    </location>
</feature>
<keyword evidence="3" id="KW-0413">Isomerase</keyword>
<dbReference type="GO" id="GO:0003755">
    <property type="term" value="F:peptidyl-prolyl cis-trans isomerase activity"/>
    <property type="evidence" value="ECO:0007669"/>
    <property type="project" value="UniProtKB-EC"/>
</dbReference>
<protein>
    <submittedName>
        <fullName evidence="3">Peptidylprolyl isomerase</fullName>
        <ecNumber evidence="3">5.2.1.8</ecNumber>
    </submittedName>
</protein>
<proteinExistence type="predicted"/>
<dbReference type="SUPFAM" id="SSF50891">
    <property type="entry name" value="Cyclophilin-like"/>
    <property type="match status" value="1"/>
</dbReference>
<evidence type="ECO:0000313" key="4">
    <source>
        <dbReference type="Proteomes" id="UP001431449"/>
    </source>
</evidence>
<feature type="signal peptide" evidence="1">
    <location>
        <begin position="1"/>
        <end position="18"/>
    </location>
</feature>
<dbReference type="EMBL" id="JALNMH010000013">
    <property type="protein sequence ID" value="MCK7594988.1"/>
    <property type="molecule type" value="Genomic_DNA"/>
</dbReference>
<evidence type="ECO:0000256" key="1">
    <source>
        <dbReference type="SAM" id="SignalP"/>
    </source>
</evidence>
<comment type="caution">
    <text evidence="3">The sequence shown here is derived from an EMBL/GenBank/DDBJ whole genome shotgun (WGS) entry which is preliminary data.</text>
</comment>
<dbReference type="EC" id="5.2.1.8" evidence="3"/>
<evidence type="ECO:0000259" key="2">
    <source>
        <dbReference type="PROSITE" id="PS50072"/>
    </source>
</evidence>
<accession>A0ABT0GKP6</accession>
<evidence type="ECO:0000313" key="3">
    <source>
        <dbReference type="EMBL" id="MCK7594988.1"/>
    </source>
</evidence>
<dbReference type="RefSeq" id="WP_248210708.1">
    <property type="nucleotide sequence ID" value="NZ_JALNMH010000013.1"/>
</dbReference>
<reference evidence="3" key="1">
    <citation type="submission" date="2022-04" db="EMBL/GenBank/DDBJ databases">
        <title>Lysobacter sp. CAU 1642 isolated from sea sand.</title>
        <authorList>
            <person name="Kim W."/>
        </authorList>
    </citation>
    <scope>NUCLEOTIDE SEQUENCE</scope>
    <source>
        <strain evidence="3">CAU 1642</strain>
    </source>
</reference>
<name>A0ABT0GKP6_9GAMM</name>
<dbReference type="InterPro" id="IPR002130">
    <property type="entry name" value="Cyclophilin-type_PPIase_dom"/>
</dbReference>
<keyword evidence="4" id="KW-1185">Reference proteome</keyword>
<feature type="chain" id="PRO_5046545969" evidence="1">
    <location>
        <begin position="19"/>
        <end position="324"/>
    </location>
</feature>
<dbReference type="InterPro" id="IPR029000">
    <property type="entry name" value="Cyclophilin-like_dom_sf"/>
</dbReference>
<organism evidence="3 4">
    <name type="scientific">Pseudomarimonas salicorniae</name>
    <dbReference type="NCBI Taxonomy" id="2933270"/>
    <lineage>
        <taxon>Bacteria</taxon>
        <taxon>Pseudomonadati</taxon>
        <taxon>Pseudomonadota</taxon>
        <taxon>Gammaproteobacteria</taxon>
        <taxon>Lysobacterales</taxon>
        <taxon>Lysobacteraceae</taxon>
        <taxon>Pseudomarimonas</taxon>
    </lineage>
</organism>
<dbReference type="Gene3D" id="2.40.100.10">
    <property type="entry name" value="Cyclophilin-like"/>
    <property type="match status" value="1"/>
</dbReference>
<dbReference type="Pfam" id="PF00160">
    <property type="entry name" value="Pro_isomerase"/>
    <property type="match status" value="1"/>
</dbReference>
<sequence length="324" mass="34781">MKLFSTLLLLLVATTAQAQTQNPLVLLDTDYGPLLIELDAERTPNLATNFLRYVDAGRYTETVFARVARKDSNGNGIDIVQGGGFTATGAPVTNFDAVSATLPNGLSNTRGTIAAALPANSAGQPNLNAVTGGFYFNVTNNSAALDSGYPVFGRVVFGLANLDVMLAAPRFTGGEQPIRPPFVKRALRVDAFPVLELHTGAWFDPQKSGRGFSVEIARDPDNANGAVLVVYWYDYFQGQQVWMNGAADFIWGADEVVVPMQITQGGQFGSAFDPSQVQNTPDWGTLTVRFNGCKTATFSYESAFGNGSMNLERLTQPVGTRCDP</sequence>
<dbReference type="Proteomes" id="UP001431449">
    <property type="component" value="Unassembled WGS sequence"/>
</dbReference>